<dbReference type="AlphaFoldDB" id="A0A134DJ20"/>
<dbReference type="KEGG" id="mhos:CXR34_07305"/>
<dbReference type="RefSeq" id="WP_060959141.1">
    <property type="nucleotide sequence ID" value="NZ_CP025299.1"/>
</dbReference>
<dbReference type="OrthoDB" id="5078029at2"/>
<dbReference type="Proteomes" id="UP000233276">
    <property type="component" value="Chromosome"/>
</dbReference>
<proteinExistence type="predicted"/>
<evidence type="ECO:0000313" key="1">
    <source>
        <dbReference type="EMBL" id="AUG31142.1"/>
    </source>
</evidence>
<organism evidence="1 2">
    <name type="scientific">Microbacterium hominis</name>
    <dbReference type="NCBI Taxonomy" id="162426"/>
    <lineage>
        <taxon>Bacteria</taxon>
        <taxon>Bacillati</taxon>
        <taxon>Actinomycetota</taxon>
        <taxon>Actinomycetes</taxon>
        <taxon>Micrococcales</taxon>
        <taxon>Microbacteriaceae</taxon>
        <taxon>Microbacterium</taxon>
    </lineage>
</organism>
<protein>
    <submittedName>
        <fullName evidence="1">Uncharacterized protein</fullName>
    </submittedName>
</protein>
<name>A0A134DJ20_9MICO</name>
<reference evidence="1 2" key="1">
    <citation type="submission" date="2017-12" db="EMBL/GenBank/DDBJ databases">
        <title>Isolation and characterization of estrogens degradatiion strain Microbacterium hominis SJTG1.</title>
        <authorList>
            <person name="Xiong W."/>
            <person name="Yin C."/>
            <person name="Zheng D."/>
            <person name="Liang R."/>
        </authorList>
    </citation>
    <scope>NUCLEOTIDE SEQUENCE [LARGE SCALE GENOMIC DNA]</scope>
    <source>
        <strain evidence="1 2">SJTG1</strain>
    </source>
</reference>
<gene>
    <name evidence="1" type="ORF">CXR34_07305</name>
</gene>
<dbReference type="STRING" id="162426.RM52_09165"/>
<sequence>MNGSDTPASDQPTGPDLAEIRAEIDELAALSTEELVNPTPELIAENEPTPHPTDAIGSEDWNTPA</sequence>
<accession>A0A134DJ20</accession>
<dbReference type="EMBL" id="CP025299">
    <property type="protein sequence ID" value="AUG31142.1"/>
    <property type="molecule type" value="Genomic_DNA"/>
</dbReference>
<evidence type="ECO:0000313" key="2">
    <source>
        <dbReference type="Proteomes" id="UP000233276"/>
    </source>
</evidence>